<keyword evidence="3" id="KW-1133">Transmembrane helix</keyword>
<dbReference type="GO" id="GO:0003824">
    <property type="term" value="F:catalytic activity"/>
    <property type="evidence" value="ECO:0007669"/>
    <property type="project" value="UniProtKB-KW"/>
</dbReference>
<evidence type="ECO:0000256" key="2">
    <source>
        <dbReference type="SAM" id="MobiDB-lite"/>
    </source>
</evidence>
<organism evidence="5 6">
    <name type="scientific">Chara braunii</name>
    <name type="common">Braun's stonewort</name>
    <dbReference type="NCBI Taxonomy" id="69332"/>
    <lineage>
        <taxon>Eukaryota</taxon>
        <taxon>Viridiplantae</taxon>
        <taxon>Streptophyta</taxon>
        <taxon>Charophyceae</taxon>
        <taxon>Charales</taxon>
        <taxon>Characeae</taxon>
        <taxon>Chara</taxon>
    </lineage>
</organism>
<dbReference type="Proteomes" id="UP000265515">
    <property type="component" value="Unassembled WGS sequence"/>
</dbReference>
<name>A0A388LF49_CHABU</name>
<evidence type="ECO:0000256" key="3">
    <source>
        <dbReference type="SAM" id="Phobius"/>
    </source>
</evidence>
<keyword evidence="6" id="KW-1185">Reference proteome</keyword>
<dbReference type="PANTHER" id="PTHR37984">
    <property type="entry name" value="PROTEIN CBG26694"/>
    <property type="match status" value="1"/>
</dbReference>
<dbReference type="PANTHER" id="PTHR37984:SF5">
    <property type="entry name" value="PROTEIN NYNRIN-LIKE"/>
    <property type="match status" value="1"/>
</dbReference>
<evidence type="ECO:0000313" key="5">
    <source>
        <dbReference type="EMBL" id="GBG80921.1"/>
    </source>
</evidence>
<proteinExistence type="predicted"/>
<protein>
    <recommendedName>
        <fullName evidence="4">Reverse transcriptase/retrotransposon-derived protein RNase H-like domain-containing protein</fullName>
    </recommendedName>
</protein>
<sequence>MDDYPMYGLLVGFSLWGTLWRFMFPLGFWNTFSCRVETRTGTGTNPYTAEQEAKAAAILKERREKKEAKKKALLEAHAAKLKKIEEEMAREKERLKKEEEAKLKEVEEEEEEEEEEVEEEPLERGRRGNGGESSETKEDLMEKKISEWVVGLTLGEDEEALMYVSRDEQEAALREWEAEGDPLRRQVLEDEKRMEWKFRLTRERKRKMEASTKAAKVLEEIGKQKDQMAVQVDLLGKVEILAKNVERLAKVQEEQLLFGRGQDIAVRSIRSGLRDFAQELATQVGSHVTARLEGTERYCVGAIQGAKLTAPKEEEARPRREPIKVKVPDSYSGKKEENFDNCEANVKTYVHLQKVSPDEQVLITIHALKEEATSFARSLVRAANCSDDIVAYSSFTPLADFLKLLRERFADVSCSVRASDRLQTIHSRQWRSAKALKGEMDELVATPDHGVTESQLVNLFYRAMPESLRGLFFEKSQQPTMTYDALSREVVAFEAKSASVSTFWHKDLDKGKRWKGHTISGQDQRKEVRMGKETQVLYLGHILDGDDIKPEDSKIAVIRDWPTLRTLTELRSFLGLANYYRKFARNFSTIVAPLRRLLRKETIWKWDKDCTSAMKKLKQALIEYPVLKVVDPSLPFVVTTDASQYGIGVVLQQDDGNGFRPVEFMSARMPSEKVATSTYERELYALRQALDHWKHYLLGRHFKVYSDHETLRWLKTLAKMTPKLTRWAAQIDQYDFELKPVKGKYNVVADALSRIDDYFGAIVHYLDIGRDLQEKVKEAYAQDPIYSDLLKRVTEAPETARLPHH</sequence>
<reference evidence="5 6" key="1">
    <citation type="journal article" date="2018" name="Cell">
        <title>The Chara Genome: Secondary Complexity and Implications for Plant Terrestrialization.</title>
        <authorList>
            <person name="Nishiyama T."/>
            <person name="Sakayama H."/>
            <person name="Vries J.D."/>
            <person name="Buschmann H."/>
            <person name="Saint-Marcoux D."/>
            <person name="Ullrich K.K."/>
            <person name="Haas F.B."/>
            <person name="Vanderstraeten L."/>
            <person name="Becker D."/>
            <person name="Lang D."/>
            <person name="Vosolsobe S."/>
            <person name="Rombauts S."/>
            <person name="Wilhelmsson P.K.I."/>
            <person name="Janitza P."/>
            <person name="Kern R."/>
            <person name="Heyl A."/>
            <person name="Rumpler F."/>
            <person name="Villalobos L.I.A.C."/>
            <person name="Clay J.M."/>
            <person name="Skokan R."/>
            <person name="Toyoda A."/>
            <person name="Suzuki Y."/>
            <person name="Kagoshima H."/>
            <person name="Schijlen E."/>
            <person name="Tajeshwar N."/>
            <person name="Catarino B."/>
            <person name="Hetherington A.J."/>
            <person name="Saltykova A."/>
            <person name="Bonnot C."/>
            <person name="Breuninger H."/>
            <person name="Symeonidi A."/>
            <person name="Radhakrishnan G.V."/>
            <person name="Van Nieuwerburgh F."/>
            <person name="Deforce D."/>
            <person name="Chang C."/>
            <person name="Karol K.G."/>
            <person name="Hedrich R."/>
            <person name="Ulvskov P."/>
            <person name="Glockner G."/>
            <person name="Delwiche C.F."/>
            <person name="Petrasek J."/>
            <person name="Van de Peer Y."/>
            <person name="Friml J."/>
            <person name="Beilby M."/>
            <person name="Dolan L."/>
            <person name="Kohara Y."/>
            <person name="Sugano S."/>
            <person name="Fujiyama A."/>
            <person name="Delaux P.-M."/>
            <person name="Quint M."/>
            <person name="TheiBen G."/>
            <person name="Hagemann M."/>
            <person name="Harholt J."/>
            <person name="Dunand C."/>
            <person name="Zachgo S."/>
            <person name="Langdale J."/>
            <person name="Maumus F."/>
            <person name="Straeten D.V.D."/>
            <person name="Gould S.B."/>
            <person name="Rensing S.A."/>
        </authorList>
    </citation>
    <scope>NUCLEOTIDE SEQUENCE [LARGE SCALE GENOMIC DNA]</scope>
    <source>
        <strain evidence="5 6">S276</strain>
    </source>
</reference>
<dbReference type="Gramene" id="GBG80921">
    <property type="protein sequence ID" value="GBG80921"/>
    <property type="gene ID" value="CBR_g31477"/>
</dbReference>
<keyword evidence="1" id="KW-0511">Multifunctional enzyme</keyword>
<dbReference type="Pfam" id="PF17919">
    <property type="entry name" value="RT_RNaseH_2"/>
    <property type="match status" value="1"/>
</dbReference>
<evidence type="ECO:0000256" key="1">
    <source>
        <dbReference type="ARBA" id="ARBA00023268"/>
    </source>
</evidence>
<dbReference type="FunFam" id="3.30.70.270:FF:000026">
    <property type="entry name" value="Transposon Ty3-G Gag-Pol polyprotein"/>
    <property type="match status" value="1"/>
</dbReference>
<feature type="domain" description="Reverse transcriptase/retrotransposon-derived protein RNase H-like" evidence="4">
    <location>
        <begin position="606"/>
        <end position="704"/>
    </location>
</feature>
<gene>
    <name evidence="5" type="ORF">CBR_g31477</name>
</gene>
<keyword evidence="3" id="KW-0812">Transmembrane</keyword>
<dbReference type="SUPFAM" id="SSF56672">
    <property type="entry name" value="DNA/RNA polymerases"/>
    <property type="match status" value="1"/>
</dbReference>
<dbReference type="EMBL" id="BFEA01000360">
    <property type="protein sequence ID" value="GBG80921.1"/>
    <property type="molecule type" value="Genomic_DNA"/>
</dbReference>
<feature type="compositionally biased region" description="Acidic residues" evidence="2">
    <location>
        <begin position="106"/>
        <end position="121"/>
    </location>
</feature>
<dbReference type="InterPro" id="IPR043502">
    <property type="entry name" value="DNA/RNA_pol_sf"/>
</dbReference>
<feature type="transmembrane region" description="Helical" evidence="3">
    <location>
        <begin position="7"/>
        <end position="29"/>
    </location>
</feature>
<keyword evidence="3" id="KW-0472">Membrane</keyword>
<feature type="region of interest" description="Disordered" evidence="2">
    <location>
        <begin position="99"/>
        <end position="140"/>
    </location>
</feature>
<dbReference type="OrthoDB" id="775972at2759"/>
<dbReference type="InterPro" id="IPR050951">
    <property type="entry name" value="Retrovirus_Pol_polyprotein"/>
</dbReference>
<evidence type="ECO:0000259" key="4">
    <source>
        <dbReference type="Pfam" id="PF17919"/>
    </source>
</evidence>
<dbReference type="Gene3D" id="3.30.70.270">
    <property type="match status" value="1"/>
</dbReference>
<dbReference type="AlphaFoldDB" id="A0A388LF49"/>
<dbReference type="InterPro" id="IPR041577">
    <property type="entry name" value="RT_RNaseH_2"/>
</dbReference>
<dbReference type="InterPro" id="IPR043128">
    <property type="entry name" value="Rev_trsase/Diguanyl_cyclase"/>
</dbReference>
<evidence type="ECO:0000313" key="6">
    <source>
        <dbReference type="Proteomes" id="UP000265515"/>
    </source>
</evidence>
<accession>A0A388LF49</accession>
<comment type="caution">
    <text evidence="5">The sequence shown here is derived from an EMBL/GenBank/DDBJ whole genome shotgun (WGS) entry which is preliminary data.</text>
</comment>
<dbReference type="CDD" id="cd09274">
    <property type="entry name" value="RNase_HI_RT_Ty3"/>
    <property type="match status" value="1"/>
</dbReference>